<dbReference type="AlphaFoldDB" id="A0A1Y6C1R9"/>
<dbReference type="GO" id="GO:0003677">
    <property type="term" value="F:DNA binding"/>
    <property type="evidence" value="ECO:0007669"/>
    <property type="project" value="UniProtKB-KW"/>
</dbReference>
<dbReference type="Gene3D" id="1.10.10.10">
    <property type="entry name" value="Winged helix-like DNA-binding domain superfamily/Winged helix DNA-binding domain"/>
    <property type="match status" value="1"/>
</dbReference>
<evidence type="ECO:0000256" key="3">
    <source>
        <dbReference type="ARBA" id="ARBA00023163"/>
    </source>
</evidence>
<dbReference type="InterPro" id="IPR005471">
    <property type="entry name" value="Tscrpt_reg_IclR_N"/>
</dbReference>
<dbReference type="GO" id="GO:0003700">
    <property type="term" value="F:DNA-binding transcription factor activity"/>
    <property type="evidence" value="ECO:0007669"/>
    <property type="project" value="TreeGrafter"/>
</dbReference>
<dbReference type="SUPFAM" id="SSF46785">
    <property type="entry name" value="Winged helix' DNA-binding domain"/>
    <property type="match status" value="1"/>
</dbReference>
<dbReference type="PROSITE" id="PS51077">
    <property type="entry name" value="HTH_ICLR"/>
    <property type="match status" value="1"/>
</dbReference>
<dbReference type="InterPro" id="IPR036388">
    <property type="entry name" value="WH-like_DNA-bd_sf"/>
</dbReference>
<reference evidence="6 7" key="1">
    <citation type="submission" date="2017-04" db="EMBL/GenBank/DDBJ databases">
        <authorList>
            <person name="Afonso C.L."/>
            <person name="Miller P.J."/>
            <person name="Scott M.A."/>
            <person name="Spackman E."/>
            <person name="Goraichik I."/>
            <person name="Dimitrov K.M."/>
            <person name="Suarez D.L."/>
            <person name="Swayne D.E."/>
        </authorList>
    </citation>
    <scope>NUCLEOTIDE SEQUENCE [LARGE SCALE GENOMIC DNA]</scope>
    <source>
        <strain evidence="6 7">USBA 355</strain>
    </source>
</reference>
<dbReference type="EMBL" id="FWZX01000010">
    <property type="protein sequence ID" value="SMF29210.1"/>
    <property type="molecule type" value="Genomic_DNA"/>
</dbReference>
<evidence type="ECO:0000256" key="2">
    <source>
        <dbReference type="ARBA" id="ARBA00023125"/>
    </source>
</evidence>
<evidence type="ECO:0000256" key="1">
    <source>
        <dbReference type="ARBA" id="ARBA00023015"/>
    </source>
</evidence>
<proteinExistence type="predicted"/>
<feature type="domain" description="HTH iclR-type" evidence="4">
    <location>
        <begin position="23"/>
        <end position="84"/>
    </location>
</feature>
<dbReference type="STRING" id="560819.SAMN05428998_11026"/>
<organism evidence="6 7">
    <name type="scientific">Tistlia consotensis USBA 355</name>
    <dbReference type="NCBI Taxonomy" id="560819"/>
    <lineage>
        <taxon>Bacteria</taxon>
        <taxon>Pseudomonadati</taxon>
        <taxon>Pseudomonadota</taxon>
        <taxon>Alphaproteobacteria</taxon>
        <taxon>Rhodospirillales</taxon>
        <taxon>Rhodovibrionaceae</taxon>
        <taxon>Tistlia</taxon>
    </lineage>
</organism>
<keyword evidence="7" id="KW-1185">Reference proteome</keyword>
<dbReference type="PANTHER" id="PTHR30136:SF24">
    <property type="entry name" value="HTH-TYPE TRANSCRIPTIONAL REPRESSOR ALLR"/>
    <property type="match status" value="1"/>
</dbReference>
<dbReference type="Gene3D" id="3.30.450.40">
    <property type="match status" value="1"/>
</dbReference>
<dbReference type="Proteomes" id="UP000192917">
    <property type="component" value="Unassembled WGS sequence"/>
</dbReference>
<dbReference type="InterPro" id="IPR036390">
    <property type="entry name" value="WH_DNA-bd_sf"/>
</dbReference>
<protein>
    <submittedName>
        <fullName evidence="6">Transcriptional regulator, IclR family</fullName>
    </submittedName>
</protein>
<name>A0A1Y6C1R9_9PROT</name>
<sequence length="274" mass="29202">MSDERTKGLQDEAGAFPMPERGVPALIRGSRVLDAVMLSERPPTVSDLARQLDLAKSTVHGLCSTLAGLGLLARRPGNAFVIGPHVMRWANAFLAQTDLTAEFSALWDDQAALTDETITLSVLDGPEVVYIACRNSASPLGITFRIGMRLPAAFTATGKAILSTMPDAQVRALFQDGWPEPLTRYSVGDVEALLGELADCRRRGYSIDNGQTREGMYCFGTPVRDSSNEVVAGVAVSLLAARVDGPTTALAADCVCTIAHQLSLRLGADVEGER</sequence>
<dbReference type="RefSeq" id="WP_089229764.1">
    <property type="nucleotide sequence ID" value="NZ_FWZX01000010.1"/>
</dbReference>
<evidence type="ECO:0000313" key="7">
    <source>
        <dbReference type="Proteomes" id="UP000192917"/>
    </source>
</evidence>
<dbReference type="Pfam" id="PF01614">
    <property type="entry name" value="IclR_C"/>
    <property type="match status" value="1"/>
</dbReference>
<dbReference type="InterPro" id="IPR029016">
    <property type="entry name" value="GAF-like_dom_sf"/>
</dbReference>
<accession>A0A1Y6C1R9</accession>
<dbReference type="GO" id="GO:0045892">
    <property type="term" value="P:negative regulation of DNA-templated transcription"/>
    <property type="evidence" value="ECO:0007669"/>
    <property type="project" value="TreeGrafter"/>
</dbReference>
<gene>
    <name evidence="6" type="ORF">SAMN05428998_11026</name>
</gene>
<dbReference type="InterPro" id="IPR050707">
    <property type="entry name" value="HTH_MetabolicPath_Reg"/>
</dbReference>
<keyword evidence="1" id="KW-0805">Transcription regulation</keyword>
<dbReference type="PROSITE" id="PS51078">
    <property type="entry name" value="ICLR_ED"/>
    <property type="match status" value="1"/>
</dbReference>
<dbReference type="SUPFAM" id="SSF55781">
    <property type="entry name" value="GAF domain-like"/>
    <property type="match status" value="1"/>
</dbReference>
<dbReference type="SMART" id="SM00346">
    <property type="entry name" value="HTH_ICLR"/>
    <property type="match status" value="1"/>
</dbReference>
<dbReference type="InterPro" id="IPR014757">
    <property type="entry name" value="Tscrpt_reg_IclR_C"/>
</dbReference>
<evidence type="ECO:0000313" key="6">
    <source>
        <dbReference type="EMBL" id="SMF29210.1"/>
    </source>
</evidence>
<dbReference type="Pfam" id="PF09339">
    <property type="entry name" value="HTH_IclR"/>
    <property type="match status" value="1"/>
</dbReference>
<evidence type="ECO:0000259" key="5">
    <source>
        <dbReference type="PROSITE" id="PS51078"/>
    </source>
</evidence>
<dbReference type="PANTHER" id="PTHR30136">
    <property type="entry name" value="HELIX-TURN-HELIX TRANSCRIPTIONAL REGULATOR, ICLR FAMILY"/>
    <property type="match status" value="1"/>
</dbReference>
<feature type="domain" description="IclR-ED" evidence="5">
    <location>
        <begin position="85"/>
        <end position="268"/>
    </location>
</feature>
<evidence type="ECO:0000259" key="4">
    <source>
        <dbReference type="PROSITE" id="PS51077"/>
    </source>
</evidence>
<keyword evidence="3" id="KW-0804">Transcription</keyword>
<keyword evidence="2" id="KW-0238">DNA-binding</keyword>